<keyword evidence="4 9" id="KW-0808">Transferase</keyword>
<accession>A0A2A5AW01</accession>
<sequence>MANLFNYYEKFKAKRLGVKIQDFGNISVDSHLIMEENSRLGNVKVRLPERKQPLTVGAYSYVRGGSEISHIRSIGRFCSIGHNVVLGQAPDNHPISWVSTSMSVSKNYIASCEFATIGHDVWIAHDVVIMAGVNIGNGAVIGRNAVVTKDVEPYQIVVGNPAKVVKTRFPFEQIGSLLKSRWWELDFSTLGKLPFDDVDQFLDKLPEVGSPAIYRTASIKARKVSVYTK</sequence>
<gene>
    <name evidence="9" type="ORF">COA96_11810</name>
</gene>
<dbReference type="PANTHER" id="PTHR43300">
    <property type="entry name" value="ACETYLTRANSFERASE"/>
    <property type="match status" value="1"/>
</dbReference>
<keyword evidence="6" id="KW-0046">Antibiotic resistance</keyword>
<dbReference type="PANTHER" id="PTHR43300:SF12">
    <property type="entry name" value="CHLORAMPHENICOL ACETYLTRANSFERASE"/>
    <property type="match status" value="1"/>
</dbReference>
<keyword evidence="5" id="KW-0677">Repeat</keyword>
<evidence type="ECO:0000313" key="9">
    <source>
        <dbReference type="EMBL" id="PCJ23429.1"/>
    </source>
</evidence>
<comment type="catalytic activity">
    <reaction evidence="8">
        <text>chloramphenicol + acetyl-CoA = chloramphenicol 3-acetate + CoA</text>
        <dbReference type="Rhea" id="RHEA:18421"/>
        <dbReference type="ChEBI" id="CHEBI:16730"/>
        <dbReference type="ChEBI" id="CHEBI:17698"/>
        <dbReference type="ChEBI" id="CHEBI:57287"/>
        <dbReference type="ChEBI" id="CHEBI:57288"/>
        <dbReference type="EC" id="2.3.1.28"/>
    </reaction>
</comment>
<evidence type="ECO:0000256" key="4">
    <source>
        <dbReference type="ARBA" id="ARBA00022679"/>
    </source>
</evidence>
<dbReference type="InterPro" id="IPR050179">
    <property type="entry name" value="Trans_hexapeptide_repeat"/>
</dbReference>
<dbReference type="GO" id="GO:0008811">
    <property type="term" value="F:chloramphenicol O-acetyltransferase activity"/>
    <property type="evidence" value="ECO:0007669"/>
    <property type="project" value="UniProtKB-EC"/>
</dbReference>
<evidence type="ECO:0000256" key="1">
    <source>
        <dbReference type="ARBA" id="ARBA00007274"/>
    </source>
</evidence>
<dbReference type="PROSITE" id="PS00101">
    <property type="entry name" value="HEXAPEP_TRANSFERASES"/>
    <property type="match status" value="1"/>
</dbReference>
<evidence type="ECO:0000256" key="3">
    <source>
        <dbReference type="ARBA" id="ARBA00020291"/>
    </source>
</evidence>
<evidence type="ECO:0000256" key="6">
    <source>
        <dbReference type="ARBA" id="ARBA00023251"/>
    </source>
</evidence>
<organism evidence="9 10">
    <name type="scientific">SAR86 cluster bacterium</name>
    <dbReference type="NCBI Taxonomy" id="2030880"/>
    <lineage>
        <taxon>Bacteria</taxon>
        <taxon>Pseudomonadati</taxon>
        <taxon>Pseudomonadota</taxon>
        <taxon>Gammaproteobacteria</taxon>
        <taxon>SAR86 cluster</taxon>
    </lineage>
</organism>
<dbReference type="GO" id="GO:0046677">
    <property type="term" value="P:response to antibiotic"/>
    <property type="evidence" value="ECO:0007669"/>
    <property type="project" value="UniProtKB-KW"/>
</dbReference>
<comment type="caution">
    <text evidence="9">The sequence shown here is derived from an EMBL/GenBank/DDBJ whole genome shotgun (WGS) entry which is preliminary data.</text>
</comment>
<evidence type="ECO:0000313" key="10">
    <source>
        <dbReference type="Proteomes" id="UP000218327"/>
    </source>
</evidence>
<dbReference type="SUPFAM" id="SSF51161">
    <property type="entry name" value="Trimeric LpxA-like enzymes"/>
    <property type="match status" value="1"/>
</dbReference>
<dbReference type="InterPro" id="IPR011004">
    <property type="entry name" value="Trimer_LpxA-like_sf"/>
</dbReference>
<dbReference type="Pfam" id="PF00132">
    <property type="entry name" value="Hexapep"/>
    <property type="match status" value="1"/>
</dbReference>
<evidence type="ECO:0000256" key="2">
    <source>
        <dbReference type="ARBA" id="ARBA00013235"/>
    </source>
</evidence>
<dbReference type="CDD" id="cd03349">
    <property type="entry name" value="LbH_XAT"/>
    <property type="match status" value="1"/>
</dbReference>
<dbReference type="EMBL" id="NVVJ01000039">
    <property type="protein sequence ID" value="PCJ23429.1"/>
    <property type="molecule type" value="Genomic_DNA"/>
</dbReference>
<name>A0A2A5AW01_9GAMM</name>
<dbReference type="Proteomes" id="UP000218327">
    <property type="component" value="Unassembled WGS sequence"/>
</dbReference>
<protein>
    <recommendedName>
        <fullName evidence="3">Chloramphenicol acetyltransferase</fullName>
        <ecNumber evidence="2">2.3.1.28</ecNumber>
    </recommendedName>
</protein>
<evidence type="ECO:0000256" key="7">
    <source>
        <dbReference type="ARBA" id="ARBA00023315"/>
    </source>
</evidence>
<evidence type="ECO:0000256" key="8">
    <source>
        <dbReference type="ARBA" id="ARBA00047633"/>
    </source>
</evidence>
<reference evidence="10" key="1">
    <citation type="submission" date="2017-08" db="EMBL/GenBank/DDBJ databases">
        <title>A dynamic microbial community with high functional redundancy inhabits the cold, oxic subseafloor aquifer.</title>
        <authorList>
            <person name="Tully B.J."/>
            <person name="Wheat C.G."/>
            <person name="Glazer B.T."/>
            <person name="Huber J.A."/>
        </authorList>
    </citation>
    <scope>NUCLEOTIDE SEQUENCE [LARGE SCALE GENOMIC DNA]</scope>
</reference>
<keyword evidence="7" id="KW-0012">Acyltransferase</keyword>
<dbReference type="AlphaFoldDB" id="A0A2A5AW01"/>
<dbReference type="InterPro" id="IPR018357">
    <property type="entry name" value="Hexapep_transf_CS"/>
</dbReference>
<evidence type="ECO:0000256" key="5">
    <source>
        <dbReference type="ARBA" id="ARBA00022737"/>
    </source>
</evidence>
<proteinExistence type="inferred from homology"/>
<dbReference type="EC" id="2.3.1.28" evidence="2"/>
<comment type="similarity">
    <text evidence="1">Belongs to the transferase hexapeptide repeat family.</text>
</comment>
<dbReference type="Gene3D" id="2.160.10.10">
    <property type="entry name" value="Hexapeptide repeat proteins"/>
    <property type="match status" value="1"/>
</dbReference>
<dbReference type="InterPro" id="IPR001451">
    <property type="entry name" value="Hexapep"/>
</dbReference>